<keyword evidence="2" id="KW-0812">Transmembrane</keyword>
<dbReference type="AlphaFoldDB" id="A0A1S8GN57"/>
<accession>A0A1S8GN57</accession>
<evidence type="ECO:0000313" key="3">
    <source>
        <dbReference type="EMBL" id="OOL17290.1"/>
    </source>
</evidence>
<evidence type="ECO:0000256" key="2">
    <source>
        <dbReference type="SAM" id="Phobius"/>
    </source>
</evidence>
<dbReference type="NCBIfam" id="TIGR03949">
    <property type="entry name" value="bact_IIb_cerein"/>
    <property type="match status" value="1"/>
</dbReference>
<evidence type="ECO:0000256" key="1">
    <source>
        <dbReference type="SAM" id="MobiDB-lite"/>
    </source>
</evidence>
<name>A0A1S8GN57_9PROT</name>
<feature type="compositionally biased region" description="Low complexity" evidence="1">
    <location>
        <begin position="45"/>
        <end position="67"/>
    </location>
</feature>
<sequence>MRTLNEHELNEVSGGCLLLGAAITLGGVLLNGLLSSERKLIGQASSGTSLTDSGSSSMSQSLAGAQADMAEHGTPLPRRVRPGLDSFLQNGASFLEALTHDAAGHISAGIRDFADLLGRLV</sequence>
<reference evidence="3 4" key="1">
    <citation type="journal article" date="2016" name="PLoS ONE">
        <title>Whole-Genome Sequence Analysis of Bombella intestini LMG 28161T, a Novel Acetic Acid Bacterium Isolated from the Crop of a Red-Tailed Bumble Bee, Bombus lapidarius.</title>
        <authorList>
            <person name="Li L."/>
            <person name="Illeghems K."/>
            <person name="Van Kerrebroeck S."/>
            <person name="Borremans W."/>
            <person name="Cleenwerck I."/>
            <person name="Smagghe G."/>
            <person name="De Vuyst L."/>
            <person name="Vandamme P."/>
        </authorList>
    </citation>
    <scope>NUCLEOTIDE SEQUENCE [LARGE SCALE GENOMIC DNA]</scope>
    <source>
        <strain evidence="3 4">R-52487</strain>
    </source>
</reference>
<keyword evidence="2" id="KW-1133">Transmembrane helix</keyword>
<organism evidence="3 4">
    <name type="scientific">Bombella intestini</name>
    <dbReference type="NCBI Taxonomy" id="1539051"/>
    <lineage>
        <taxon>Bacteria</taxon>
        <taxon>Pseudomonadati</taxon>
        <taxon>Pseudomonadota</taxon>
        <taxon>Alphaproteobacteria</taxon>
        <taxon>Acetobacterales</taxon>
        <taxon>Acetobacteraceae</taxon>
        <taxon>Bombella</taxon>
    </lineage>
</organism>
<feature type="region of interest" description="Disordered" evidence="1">
    <location>
        <begin position="45"/>
        <end position="82"/>
    </location>
</feature>
<dbReference type="RefSeq" id="WP_077397000.1">
    <property type="nucleotide sequence ID" value="NZ_JATM01000005.1"/>
</dbReference>
<dbReference type="Proteomes" id="UP000200980">
    <property type="component" value="Unassembled WGS sequence"/>
</dbReference>
<keyword evidence="2" id="KW-0472">Membrane</keyword>
<proteinExistence type="predicted"/>
<evidence type="ECO:0000313" key="4">
    <source>
        <dbReference type="Proteomes" id="UP000200980"/>
    </source>
</evidence>
<comment type="caution">
    <text evidence="3">The sequence shown here is derived from an EMBL/GenBank/DDBJ whole genome shotgun (WGS) entry which is preliminary data.</text>
</comment>
<gene>
    <name evidence="3" type="ORF">AL01_08070</name>
</gene>
<feature type="transmembrane region" description="Helical" evidence="2">
    <location>
        <begin position="12"/>
        <end position="34"/>
    </location>
</feature>
<keyword evidence="4" id="KW-1185">Reference proteome</keyword>
<protein>
    <submittedName>
        <fullName evidence="3">Uncharacterized protein</fullName>
    </submittedName>
</protein>
<dbReference type="InterPro" id="IPR023991">
    <property type="entry name" value="Bacteriocin_IIb_lactobn/cerein"/>
</dbReference>
<dbReference type="EMBL" id="JATM01000005">
    <property type="protein sequence ID" value="OOL17290.1"/>
    <property type="molecule type" value="Genomic_DNA"/>
</dbReference>